<accession>A0A812LXQ2</accession>
<keyword evidence="2" id="KW-1185">Reference proteome</keyword>
<protein>
    <submittedName>
        <fullName evidence="1">Uncharacterized protein</fullName>
    </submittedName>
</protein>
<dbReference type="EMBL" id="CAJNJA010009872">
    <property type="protein sequence ID" value="CAE7251467.1"/>
    <property type="molecule type" value="Genomic_DNA"/>
</dbReference>
<dbReference type="OrthoDB" id="10291006at2759"/>
<organism evidence="1 2">
    <name type="scientific">Symbiodinium necroappetens</name>
    <dbReference type="NCBI Taxonomy" id="1628268"/>
    <lineage>
        <taxon>Eukaryota</taxon>
        <taxon>Sar</taxon>
        <taxon>Alveolata</taxon>
        <taxon>Dinophyceae</taxon>
        <taxon>Suessiales</taxon>
        <taxon>Symbiodiniaceae</taxon>
        <taxon>Symbiodinium</taxon>
    </lineage>
</organism>
<name>A0A812LXQ2_9DINO</name>
<evidence type="ECO:0000313" key="2">
    <source>
        <dbReference type="Proteomes" id="UP000601435"/>
    </source>
</evidence>
<evidence type="ECO:0000313" key="1">
    <source>
        <dbReference type="EMBL" id="CAE7251467.1"/>
    </source>
</evidence>
<gene>
    <name evidence="1" type="ORF">SNEC2469_LOCUS5238</name>
</gene>
<sequence>MLCECSWPWWCTTSVGLQKGVSMLAIFRHHADMLQSPPEAYLFACEVYGGRSSLIGRLRRSTAALRFAKWRARDLSREFQCQEAEPAIRPGERRPEPWLKGCHQRLYAEEAILQLLGQCLGVPRLRPDQLGALVAYYHRTGDVLPNMVEIQEGLLSRKVDGLEMCAPSMMLARLLEVERDSISLPPTETRSALTNLRMFWERLEEGEIKRRCYLWAGFHFAGPGHEVSWLLPGLVECNKEQHQAKELESLAVYRTKHGFKVNVVLPVCGDKDDTHLDVLERVVLQDGGHCYGEARRTVHCSLAVKPQSTYLCRISYSHIVQTSFQIIAIQNSVLAMFWNCFG</sequence>
<dbReference type="Proteomes" id="UP000601435">
    <property type="component" value="Unassembled WGS sequence"/>
</dbReference>
<comment type="caution">
    <text evidence="1">The sequence shown here is derived from an EMBL/GenBank/DDBJ whole genome shotgun (WGS) entry which is preliminary data.</text>
</comment>
<dbReference type="AlphaFoldDB" id="A0A812LXQ2"/>
<proteinExistence type="predicted"/>
<reference evidence="1" key="1">
    <citation type="submission" date="2021-02" db="EMBL/GenBank/DDBJ databases">
        <authorList>
            <person name="Dougan E. K."/>
            <person name="Rhodes N."/>
            <person name="Thang M."/>
            <person name="Chan C."/>
        </authorList>
    </citation>
    <scope>NUCLEOTIDE SEQUENCE</scope>
</reference>